<dbReference type="PIRSF" id="PIRSF009320">
    <property type="entry name" value="Nuc_binding_HP_1000"/>
    <property type="match status" value="1"/>
</dbReference>
<evidence type="ECO:0000313" key="2">
    <source>
        <dbReference type="Proteomes" id="UP000038011"/>
    </source>
</evidence>
<keyword evidence="2" id="KW-1185">Reference proteome</keyword>
<dbReference type="STRING" id="1514904.SU32_12800"/>
<accession>A0A0M9GLK7</accession>
<dbReference type="OrthoDB" id="113462at2"/>
<dbReference type="InterPro" id="IPR027417">
    <property type="entry name" value="P-loop_NTPase"/>
</dbReference>
<dbReference type="AlphaFoldDB" id="A0A0M9GLK7"/>
<name>A0A0M9GLK7_9HYPH</name>
<dbReference type="RefSeq" id="WP_053999765.1">
    <property type="nucleotide sequence ID" value="NZ_JXMU01000018.1"/>
</dbReference>
<gene>
    <name evidence="1" type="ORF">SU32_12800</name>
</gene>
<evidence type="ECO:0000313" key="1">
    <source>
        <dbReference type="EMBL" id="KPB00687.1"/>
    </source>
</evidence>
<dbReference type="PANTHER" id="PTHR13696">
    <property type="entry name" value="P-LOOP CONTAINING NUCLEOSIDE TRIPHOSPHATE HYDROLASE"/>
    <property type="match status" value="1"/>
</dbReference>
<dbReference type="InterPro" id="IPR050678">
    <property type="entry name" value="DNA_Partitioning_ATPase"/>
</dbReference>
<dbReference type="Gene3D" id="3.40.50.300">
    <property type="entry name" value="P-loop containing nucleotide triphosphate hydrolases"/>
    <property type="match status" value="1"/>
</dbReference>
<dbReference type="CDD" id="cd02042">
    <property type="entry name" value="ParAB_family"/>
    <property type="match status" value="1"/>
</dbReference>
<sequence>MKQVTFSSFKGGSGKTSAVMVVTSILASMGKSIALIDADENIPLLEWRDAAIAAGTWSDQVTVFEADDLLSFEKAFESAASQNTDYTLIDTRGGGSELNNACLINTDLVIIPSALTKLDMTQALSTFEHTVELHQATHASIPTALLISRIPVGKLTISQRQDLEALSTLPCCETRLHNRDAYASIAKRGLLHLVHEQIANDPMKRISAGHFATALEEAKSLTQDILEALGDA</sequence>
<dbReference type="Pfam" id="PF07015">
    <property type="entry name" value="VirC1"/>
    <property type="match status" value="1"/>
</dbReference>
<comment type="caution">
    <text evidence="1">The sequence shown here is derived from an EMBL/GenBank/DDBJ whole genome shotgun (WGS) entry which is preliminary data.</text>
</comment>
<reference evidence="1 2" key="1">
    <citation type="submission" date="2015-01" db="EMBL/GenBank/DDBJ databases">
        <title>Ahrensia donghaiensis sp. nov., a novel dimethylsulphoniopropionate-cleavage bacterium isolated from seawater and emended descriptions of the genus Ahrensia and Ahrensia kielensis.</title>
        <authorList>
            <person name="Liu J."/>
        </authorList>
    </citation>
    <scope>NUCLEOTIDE SEQUENCE [LARGE SCALE GENOMIC DNA]</scope>
    <source>
        <strain evidence="1 2">LZD062</strain>
    </source>
</reference>
<dbReference type="EMBL" id="JXMU01000018">
    <property type="protein sequence ID" value="KPB00687.1"/>
    <property type="molecule type" value="Genomic_DNA"/>
</dbReference>
<dbReference type="InterPro" id="IPR009744">
    <property type="entry name" value="VirC1"/>
</dbReference>
<organism evidence="1 2">
    <name type="scientific">Ahrensia marina</name>
    <dbReference type="NCBI Taxonomy" id="1514904"/>
    <lineage>
        <taxon>Bacteria</taxon>
        <taxon>Pseudomonadati</taxon>
        <taxon>Pseudomonadota</taxon>
        <taxon>Alphaproteobacteria</taxon>
        <taxon>Hyphomicrobiales</taxon>
        <taxon>Ahrensiaceae</taxon>
        <taxon>Ahrensia</taxon>
    </lineage>
</organism>
<evidence type="ECO:0008006" key="3">
    <source>
        <dbReference type="Google" id="ProtNLM"/>
    </source>
</evidence>
<dbReference type="Proteomes" id="UP000038011">
    <property type="component" value="Unassembled WGS sequence"/>
</dbReference>
<dbReference type="PATRIC" id="fig|1514904.3.peg.1414"/>
<protein>
    <recommendedName>
        <fullName evidence="3">Virulence protein</fullName>
    </recommendedName>
</protein>
<dbReference type="PANTHER" id="PTHR13696:SF96">
    <property type="entry name" value="COBQ_COBB_MIND_PARA NUCLEOTIDE BINDING DOMAIN-CONTAINING PROTEIN"/>
    <property type="match status" value="1"/>
</dbReference>
<dbReference type="SUPFAM" id="SSF52540">
    <property type="entry name" value="P-loop containing nucleoside triphosphate hydrolases"/>
    <property type="match status" value="1"/>
</dbReference>
<proteinExistence type="predicted"/>